<organism evidence="7">
    <name type="scientific">Clostridium botulinum</name>
    <dbReference type="NCBI Taxonomy" id="1491"/>
    <lineage>
        <taxon>Bacteria</taxon>
        <taxon>Bacillati</taxon>
        <taxon>Bacillota</taxon>
        <taxon>Clostridia</taxon>
        <taxon>Eubacteriales</taxon>
        <taxon>Clostridiaceae</taxon>
        <taxon>Clostridium</taxon>
    </lineage>
</organism>
<keyword evidence="7" id="KW-0614">Plasmid</keyword>
<keyword evidence="7" id="KW-0449">Lipoprotein</keyword>
<keyword evidence="3" id="KW-0378">Hydrolase</keyword>
<comment type="similarity">
    <text evidence="1">Belongs to the peptidase C40 family.</text>
</comment>
<dbReference type="PROSITE" id="PS51257">
    <property type="entry name" value="PROKAR_LIPOPROTEIN"/>
    <property type="match status" value="1"/>
</dbReference>
<geneLocation type="plasmid" evidence="7">
    <name>pDB2</name>
</geneLocation>
<dbReference type="InterPro" id="IPR023346">
    <property type="entry name" value="Lysozyme-like_dom_sf"/>
</dbReference>
<dbReference type="SUPFAM" id="SSF54001">
    <property type="entry name" value="Cysteine proteinases"/>
    <property type="match status" value="1"/>
</dbReference>
<evidence type="ECO:0000256" key="2">
    <source>
        <dbReference type="ARBA" id="ARBA00022670"/>
    </source>
</evidence>
<dbReference type="PANTHER" id="PTHR47053">
    <property type="entry name" value="MUREIN DD-ENDOPEPTIDASE MEPH-RELATED"/>
    <property type="match status" value="1"/>
</dbReference>
<dbReference type="GO" id="GO:0008234">
    <property type="term" value="F:cysteine-type peptidase activity"/>
    <property type="evidence" value="ECO:0007669"/>
    <property type="project" value="UniProtKB-KW"/>
</dbReference>
<keyword evidence="4" id="KW-0788">Thiol protease</keyword>
<protein>
    <submittedName>
        <fullName evidence="7">Putative NlpC family lipoprotein</fullName>
    </submittedName>
</protein>
<dbReference type="GO" id="GO:0006508">
    <property type="term" value="P:proteolysis"/>
    <property type="evidence" value="ECO:0007669"/>
    <property type="project" value="UniProtKB-KW"/>
</dbReference>
<dbReference type="PROSITE" id="PS51935">
    <property type="entry name" value="NLPC_P60"/>
    <property type="match status" value="1"/>
</dbReference>
<reference evidence="7" key="1">
    <citation type="journal article" date="2014" name="Genome Biol. Evol.">
        <title>Three classes of plasmid (47-63 kb) carry the type B neurotoxin gene cluster of group II Clostridium botulinum.</title>
        <authorList>
            <person name="Carter A.T."/>
            <person name="Austin J.W."/>
            <person name="Weedmark K.A."/>
            <person name="Corbett C."/>
            <person name="Peck M.W."/>
        </authorList>
    </citation>
    <scope>NUCLEOTIDE SEQUENCE</scope>
    <source>
        <strain evidence="7">DB2</strain>
        <plasmid evidence="7">pDB2</plasmid>
    </source>
</reference>
<dbReference type="InterPro" id="IPR051202">
    <property type="entry name" value="Peptidase_C40"/>
</dbReference>
<keyword evidence="5" id="KW-1133">Transmembrane helix</keyword>
<dbReference type="Gene3D" id="3.90.1720.10">
    <property type="entry name" value="endopeptidase domain like (from Nostoc punctiforme)"/>
    <property type="match status" value="1"/>
</dbReference>
<evidence type="ECO:0000256" key="4">
    <source>
        <dbReference type="ARBA" id="ARBA00022807"/>
    </source>
</evidence>
<keyword evidence="5" id="KW-0472">Membrane</keyword>
<sequence length="389" mass="43218">MGFIKKFFKKILIAAIGFIFNFFLIVVTLMGACALLEHGGSSSNKHYYANLSGGGCPQEFVSYFNSTAQFFNIPNWVLAGVAKQESGFNHNDAYGGAYGIMQTQKYDFDGSDLWDGLMNCGLGNVYRSLGYNFNSSEDMWELFLTDPQVQIIAGAYEVRYYTNYVLYKKGMVSKLDYNNNENMALINWNADENDSQFREVLRRVFACYNGGPGYGMRVKLDKAQNDYPNKVFSYCMQFRGNGIPSGGGEGGLVGDNETIEKAINSGMNFVGNSPYCWGGGRTKDDIQAGIFDCSSFVYYCYSQAGIELGDYTSVTTYSLIGLGQKVDSSKMRRGDVIFFNTTGVNGHVAIYLGDNKFLHDGSSKGVSIGDLNNDYYKSTFNGEVRRIIQ</sequence>
<keyword evidence="2" id="KW-0645">Protease</keyword>
<feature type="domain" description="NlpC/P60" evidence="6">
    <location>
        <begin position="256"/>
        <end position="387"/>
    </location>
</feature>
<evidence type="ECO:0000256" key="3">
    <source>
        <dbReference type="ARBA" id="ARBA00022801"/>
    </source>
</evidence>
<accession>A0A093VMI9</accession>
<dbReference type="PATRIC" id="fig|1491.409.peg.46"/>
<dbReference type="Pfam" id="PF00877">
    <property type="entry name" value="NLPC_P60"/>
    <property type="match status" value="1"/>
</dbReference>
<dbReference type="InterPro" id="IPR038765">
    <property type="entry name" value="Papain-like_cys_pep_sf"/>
</dbReference>
<keyword evidence="5" id="KW-0812">Transmembrane</keyword>
<dbReference type="SUPFAM" id="SSF53955">
    <property type="entry name" value="Lysozyme-like"/>
    <property type="match status" value="1"/>
</dbReference>
<dbReference type="MEROPS" id="C40.010"/>
<evidence type="ECO:0000256" key="1">
    <source>
        <dbReference type="ARBA" id="ARBA00007074"/>
    </source>
</evidence>
<feature type="transmembrane region" description="Helical" evidence="5">
    <location>
        <begin position="12"/>
        <end position="32"/>
    </location>
</feature>
<evidence type="ECO:0000259" key="6">
    <source>
        <dbReference type="PROSITE" id="PS51935"/>
    </source>
</evidence>
<dbReference type="PANTHER" id="PTHR47053:SF1">
    <property type="entry name" value="MUREIN DD-ENDOPEPTIDASE MEPH-RELATED"/>
    <property type="match status" value="1"/>
</dbReference>
<evidence type="ECO:0000313" key="7">
    <source>
        <dbReference type="EMBL" id="AIW55023.1"/>
    </source>
</evidence>
<dbReference type="EMBL" id="KJ776585">
    <property type="protein sequence ID" value="AIW55023.1"/>
    <property type="molecule type" value="Genomic_DNA"/>
</dbReference>
<dbReference type="Gene3D" id="1.10.530.10">
    <property type="match status" value="1"/>
</dbReference>
<proteinExistence type="inferred from homology"/>
<name>A0A093VMI9_CLOBO</name>
<dbReference type="AlphaFoldDB" id="A0A093VMI9"/>
<dbReference type="InterPro" id="IPR000064">
    <property type="entry name" value="NLP_P60_dom"/>
</dbReference>
<dbReference type="RefSeq" id="WP_035793998.1">
    <property type="nucleotide sequence ID" value="NZ_KJ776585.1"/>
</dbReference>
<evidence type="ECO:0000256" key="5">
    <source>
        <dbReference type="SAM" id="Phobius"/>
    </source>
</evidence>